<gene>
    <name evidence="1" type="ORF">UU23_C0001G0134</name>
</gene>
<dbReference type="AlphaFoldDB" id="A0A0G0W254"/>
<proteinExistence type="predicted"/>
<dbReference type="EMBL" id="LBZV01000001">
    <property type="protein sequence ID" value="KKR78370.1"/>
    <property type="molecule type" value="Genomic_DNA"/>
</dbReference>
<dbReference type="Proteomes" id="UP000034292">
    <property type="component" value="Unassembled WGS sequence"/>
</dbReference>
<evidence type="ECO:0000313" key="2">
    <source>
        <dbReference type="Proteomes" id="UP000034292"/>
    </source>
</evidence>
<evidence type="ECO:0000313" key="1">
    <source>
        <dbReference type="EMBL" id="KKR78370.1"/>
    </source>
</evidence>
<organism evidence="1 2">
    <name type="scientific">Candidatus Curtissbacteria bacterium GW2011_GWA1_40_9</name>
    <dbReference type="NCBI Taxonomy" id="1618408"/>
    <lineage>
        <taxon>Bacteria</taxon>
        <taxon>Candidatus Curtissiibacteriota</taxon>
    </lineage>
</organism>
<reference evidence="1 2" key="1">
    <citation type="journal article" date="2015" name="Nature">
        <title>rRNA introns, odd ribosomes, and small enigmatic genomes across a large radiation of phyla.</title>
        <authorList>
            <person name="Brown C.T."/>
            <person name="Hug L.A."/>
            <person name="Thomas B.C."/>
            <person name="Sharon I."/>
            <person name="Castelle C.J."/>
            <person name="Singh A."/>
            <person name="Wilkins M.J."/>
            <person name="Williams K.H."/>
            <person name="Banfield J.F."/>
        </authorList>
    </citation>
    <scope>NUCLEOTIDE SEQUENCE [LARGE SCALE GENOMIC DNA]</scope>
</reference>
<protein>
    <submittedName>
        <fullName evidence="1">Uncharacterized protein</fullName>
    </submittedName>
</protein>
<accession>A0A0G0W254</accession>
<comment type="caution">
    <text evidence="1">The sequence shown here is derived from an EMBL/GenBank/DDBJ whole genome shotgun (WGS) entry which is preliminary data.</text>
</comment>
<name>A0A0G0W254_9BACT</name>
<sequence length="169" mass="19052">MADGSLDQAELSALINCAHERTYKLFHNLLFCYTTIEIVGSIVFRKIRTLTLCRGQDSNLHTVSGTATSRLRVYQFHHLGKKCISLPHQNGVGRIFPPRPLVAINYTYYYFATAKLKIRFVIAPLQSPLDFEILSNFGADERTPFTSLPPGELVQGKLLASHFDPPRQT</sequence>